<dbReference type="InterPro" id="IPR001460">
    <property type="entry name" value="PCN-bd_Tpept"/>
</dbReference>
<evidence type="ECO:0000259" key="5">
    <source>
        <dbReference type="Pfam" id="PF00905"/>
    </source>
</evidence>
<protein>
    <submittedName>
        <fullName evidence="7">Penicillin-binding protein 2</fullName>
        <ecNumber evidence="7">2.4.1.129</ecNumber>
    </submittedName>
</protein>
<accession>D1CCL5</accession>
<feature type="transmembrane region" description="Helical" evidence="4">
    <location>
        <begin position="32"/>
        <end position="50"/>
    </location>
</feature>
<dbReference type="SUPFAM" id="SSF56601">
    <property type="entry name" value="beta-lactamase/transpeptidase-like"/>
    <property type="match status" value="1"/>
</dbReference>
<reference evidence="8" key="1">
    <citation type="journal article" date="2010" name="Stand. Genomic Sci.">
        <title>Complete genome sequence of 'Thermobaculum terrenum' type strain (YNP1).</title>
        <authorList>
            <person name="Kiss H."/>
            <person name="Cleland D."/>
            <person name="Lapidus A."/>
            <person name="Lucas S."/>
            <person name="Glavina Del Rio T."/>
            <person name="Nolan M."/>
            <person name="Tice H."/>
            <person name="Han C."/>
            <person name="Goodwin L."/>
            <person name="Pitluck S."/>
            <person name="Liolios K."/>
            <person name="Ivanova N."/>
            <person name="Mavromatis K."/>
            <person name="Ovchinnikova G."/>
            <person name="Pati A."/>
            <person name="Chen A."/>
            <person name="Palaniappan K."/>
            <person name="Land M."/>
            <person name="Hauser L."/>
            <person name="Chang Y."/>
            <person name="Jeffries C."/>
            <person name="Lu M."/>
            <person name="Brettin T."/>
            <person name="Detter J."/>
            <person name="Goker M."/>
            <person name="Tindall B."/>
            <person name="Beck B."/>
            <person name="McDermott T."/>
            <person name="Woyke T."/>
            <person name="Bristow J."/>
            <person name="Eisen J."/>
            <person name="Markowitz V."/>
            <person name="Hugenholtz P."/>
            <person name="Kyrpides N."/>
            <person name="Klenk H."/>
            <person name="Cheng J."/>
        </authorList>
    </citation>
    <scope>NUCLEOTIDE SEQUENCE [LARGE SCALE GENOMIC DNA]</scope>
    <source>
        <strain evidence="8">ATCC BAA-798 / YNP1</strain>
    </source>
</reference>
<dbReference type="InterPro" id="IPR012338">
    <property type="entry name" value="Beta-lactam/transpept-like"/>
</dbReference>
<name>D1CCL5_THET1</name>
<dbReference type="eggNOG" id="COG0768">
    <property type="taxonomic scope" value="Bacteria"/>
</dbReference>
<evidence type="ECO:0000256" key="2">
    <source>
        <dbReference type="ARBA" id="ARBA00007171"/>
    </source>
</evidence>
<organism evidence="7 8">
    <name type="scientific">Thermobaculum terrenum (strain ATCC BAA-798 / CCMEE 7001 / YNP1)</name>
    <dbReference type="NCBI Taxonomy" id="525904"/>
    <lineage>
        <taxon>Bacteria</taxon>
        <taxon>Bacillati</taxon>
        <taxon>Chloroflexota</taxon>
        <taxon>Chloroflexia</taxon>
        <taxon>Candidatus Thermobaculales</taxon>
        <taxon>Candidatus Thermobaculaceae</taxon>
        <taxon>Thermobaculum</taxon>
    </lineage>
</organism>
<dbReference type="PANTHER" id="PTHR30627">
    <property type="entry name" value="PEPTIDOGLYCAN D,D-TRANSPEPTIDASE"/>
    <property type="match status" value="1"/>
</dbReference>
<feature type="domain" description="Penicillin-binding protein transpeptidase" evidence="5">
    <location>
        <begin position="366"/>
        <end position="730"/>
    </location>
</feature>
<sequence>MSLNPKLFYKGWLHTDQDPDGPPPDTGRRWTIFKLLIVLAFTILAIRLWYLQIVDGPQYREMARNNSIRLIPIEPPRGLFYDRNGKQLVYNVPKWKVYLTLSDMPEDESHYQEVLNRLESWLHLGAVVYVNGSMISNDNIDAVSRVVAQRLGLAPEEVADVIKASKRDESPKVLLEDIPSDRLASIRKSLEGIQGFNAVLRLQWLVEHSGVPPFQPVEVAEGVPRDVALSIESQRVLLPGVSIEYSSSRDYPQGPVFSNLIGYTGKILAEQLDYLQSLAKRFGQDPYRLDATVGRAALEFLMEPYLRGVEGHKEVEVTSTNRVVREGDITNPVPGDNIVLSIDSDLQKFIYEQISSAVRQSGARSGAAVVIDPQNGDVLSMVSFPSYDNNAFIGGISYGEYNKLQQDPGAPLLDKAISGMYMPGSVLKPYIAAAGLAEGAIRADTKLQCGGYIDVPVVTSASGIVRQRVYDWSTSKVTNENVIGALSKSCDVFFYLVSAPSGQIDIMGRPLRYYPPGAELPVNFQGIGIEAVNKYLRAFGFGQRTGIDLNGESSGLLADAQWKEKNYPDTPWTVFDTLNTGVGRGYTLVTPIQVAAATASVANGGTLYKPRLVIRIVDPRGKTVKEFVPEVRSKSVVSSKYLDIIRQAMLQSLQSGAASYLRTRGLLSRDIDAGVMVGTPPAVLAKHGMKPISWFTAFAPYTNSKVSIAVVIDGVKSGSDPAPEVGAKIINYYLERNK</sequence>
<keyword evidence="4" id="KW-1133">Transmembrane helix</keyword>
<evidence type="ECO:0000313" key="7">
    <source>
        <dbReference type="EMBL" id="ACZ42530.1"/>
    </source>
</evidence>
<keyword evidence="7" id="KW-0328">Glycosyltransferase</keyword>
<proteinExistence type="inferred from homology"/>
<evidence type="ECO:0000256" key="1">
    <source>
        <dbReference type="ARBA" id="ARBA00004370"/>
    </source>
</evidence>
<dbReference type="InterPro" id="IPR050515">
    <property type="entry name" value="Beta-lactam/transpept"/>
</dbReference>
<evidence type="ECO:0000259" key="6">
    <source>
        <dbReference type="Pfam" id="PF03717"/>
    </source>
</evidence>
<dbReference type="SUPFAM" id="SSF56519">
    <property type="entry name" value="Penicillin binding protein dimerisation domain"/>
    <property type="match status" value="1"/>
</dbReference>
<dbReference type="GO" id="GO:0071555">
    <property type="term" value="P:cell wall organization"/>
    <property type="evidence" value="ECO:0007669"/>
    <property type="project" value="TreeGrafter"/>
</dbReference>
<dbReference type="Pfam" id="PF03717">
    <property type="entry name" value="PBP_dimer"/>
    <property type="match status" value="1"/>
</dbReference>
<evidence type="ECO:0000313" key="8">
    <source>
        <dbReference type="Proteomes" id="UP000000323"/>
    </source>
</evidence>
<evidence type="ECO:0000256" key="4">
    <source>
        <dbReference type="SAM" id="Phobius"/>
    </source>
</evidence>
<dbReference type="KEGG" id="ttr:Tter_1624"/>
<dbReference type="InterPro" id="IPR036138">
    <property type="entry name" value="PBP_dimer_sf"/>
</dbReference>
<evidence type="ECO:0000256" key="3">
    <source>
        <dbReference type="ARBA" id="ARBA00023136"/>
    </source>
</evidence>
<dbReference type="OrthoDB" id="9804124at2"/>
<dbReference type="GO" id="GO:0005886">
    <property type="term" value="C:plasma membrane"/>
    <property type="evidence" value="ECO:0007669"/>
    <property type="project" value="TreeGrafter"/>
</dbReference>
<dbReference type="Proteomes" id="UP000000323">
    <property type="component" value="Chromosome 1"/>
</dbReference>
<dbReference type="EMBL" id="CP001825">
    <property type="protein sequence ID" value="ACZ42530.1"/>
    <property type="molecule type" value="Genomic_DNA"/>
</dbReference>
<comment type="subcellular location">
    <subcellularLocation>
        <location evidence="1">Membrane</location>
    </subcellularLocation>
</comment>
<dbReference type="Gene3D" id="3.90.1310.10">
    <property type="entry name" value="Penicillin-binding protein 2a (Domain 2)"/>
    <property type="match status" value="1"/>
</dbReference>
<keyword evidence="8" id="KW-1185">Reference proteome</keyword>
<dbReference type="GO" id="GO:0008658">
    <property type="term" value="F:penicillin binding"/>
    <property type="evidence" value="ECO:0007669"/>
    <property type="project" value="InterPro"/>
</dbReference>
<keyword evidence="7" id="KW-0808">Transferase</keyword>
<dbReference type="Pfam" id="PF00905">
    <property type="entry name" value="Transpeptidase"/>
    <property type="match status" value="1"/>
</dbReference>
<dbReference type="InterPro" id="IPR005311">
    <property type="entry name" value="PBP_dimer"/>
</dbReference>
<dbReference type="AlphaFoldDB" id="D1CCL5"/>
<gene>
    <name evidence="7" type="ordered locus">Tter_1624</name>
</gene>
<comment type="similarity">
    <text evidence="2">Belongs to the transpeptidase family.</text>
</comment>
<dbReference type="STRING" id="525904.Tter_1624"/>
<feature type="domain" description="Penicillin-binding protein dimerisation" evidence="6">
    <location>
        <begin position="73"/>
        <end position="326"/>
    </location>
</feature>
<dbReference type="EC" id="2.4.1.129" evidence="7"/>
<dbReference type="RefSeq" id="WP_012875564.1">
    <property type="nucleotide sequence ID" value="NC_013525.1"/>
</dbReference>
<keyword evidence="3 4" id="KW-0472">Membrane</keyword>
<dbReference type="Gene3D" id="3.40.710.10">
    <property type="entry name" value="DD-peptidase/beta-lactamase superfamily"/>
    <property type="match status" value="1"/>
</dbReference>
<dbReference type="GO" id="GO:0016757">
    <property type="term" value="F:glycosyltransferase activity"/>
    <property type="evidence" value="ECO:0007669"/>
    <property type="project" value="UniProtKB-KW"/>
</dbReference>
<dbReference type="HOGENOM" id="CLU_009289_1_1_0"/>
<keyword evidence="4" id="KW-0812">Transmembrane</keyword>